<evidence type="ECO:0000256" key="3">
    <source>
        <dbReference type="ARBA" id="ARBA00023015"/>
    </source>
</evidence>
<evidence type="ECO:0000256" key="2">
    <source>
        <dbReference type="ARBA" id="ARBA00023012"/>
    </source>
</evidence>
<dbReference type="SUPFAM" id="SSF52172">
    <property type="entry name" value="CheY-like"/>
    <property type="match status" value="1"/>
</dbReference>
<keyword evidence="1 6" id="KW-0597">Phosphoprotein</keyword>
<evidence type="ECO:0000256" key="5">
    <source>
        <dbReference type="ARBA" id="ARBA00023163"/>
    </source>
</evidence>
<dbReference type="SMART" id="SM00862">
    <property type="entry name" value="Trans_reg_C"/>
    <property type="match status" value="1"/>
</dbReference>
<dbReference type="FunFam" id="3.40.50.2300:FF:000002">
    <property type="entry name" value="DNA-binding response regulator PhoP"/>
    <property type="match status" value="1"/>
</dbReference>
<evidence type="ECO:0000256" key="6">
    <source>
        <dbReference type="PROSITE-ProRule" id="PRU00169"/>
    </source>
</evidence>
<dbReference type="GO" id="GO:0005829">
    <property type="term" value="C:cytosol"/>
    <property type="evidence" value="ECO:0007669"/>
    <property type="project" value="TreeGrafter"/>
</dbReference>
<evidence type="ECO:0000313" key="10">
    <source>
        <dbReference type="EMBL" id="NWF48401.1"/>
    </source>
</evidence>
<name>A0A7Y8H1E4_9BURK</name>
<evidence type="ECO:0000256" key="1">
    <source>
        <dbReference type="ARBA" id="ARBA00022553"/>
    </source>
</evidence>
<dbReference type="SMART" id="SM00448">
    <property type="entry name" value="REC"/>
    <property type="match status" value="1"/>
</dbReference>
<feature type="DNA-binding region" description="OmpR/PhoB-type" evidence="7">
    <location>
        <begin position="124"/>
        <end position="220"/>
    </location>
</feature>
<evidence type="ECO:0000259" key="9">
    <source>
        <dbReference type="PROSITE" id="PS51755"/>
    </source>
</evidence>
<dbReference type="GO" id="GO:0000156">
    <property type="term" value="F:phosphorelay response regulator activity"/>
    <property type="evidence" value="ECO:0007669"/>
    <property type="project" value="TreeGrafter"/>
</dbReference>
<organism evidence="10 11">
    <name type="scientific">Hydrogenophaga aromaticivorans</name>
    <dbReference type="NCBI Taxonomy" id="2610898"/>
    <lineage>
        <taxon>Bacteria</taxon>
        <taxon>Pseudomonadati</taxon>
        <taxon>Pseudomonadota</taxon>
        <taxon>Betaproteobacteria</taxon>
        <taxon>Burkholderiales</taxon>
        <taxon>Comamonadaceae</taxon>
        <taxon>Hydrogenophaga</taxon>
    </lineage>
</organism>
<feature type="modified residue" description="4-aspartylphosphate" evidence="6">
    <location>
        <position position="51"/>
    </location>
</feature>
<protein>
    <submittedName>
        <fullName evidence="10">Response regulator</fullName>
    </submittedName>
</protein>
<dbReference type="Gene3D" id="1.10.10.10">
    <property type="entry name" value="Winged helix-like DNA-binding domain superfamily/Winged helix DNA-binding domain"/>
    <property type="match status" value="1"/>
</dbReference>
<evidence type="ECO:0000259" key="8">
    <source>
        <dbReference type="PROSITE" id="PS50110"/>
    </source>
</evidence>
<dbReference type="CDD" id="cd00383">
    <property type="entry name" value="trans_reg_C"/>
    <property type="match status" value="1"/>
</dbReference>
<keyword evidence="11" id="KW-1185">Reference proteome</keyword>
<feature type="domain" description="Response regulatory" evidence="8">
    <location>
        <begin position="2"/>
        <end position="116"/>
    </location>
</feature>
<feature type="domain" description="OmpR/PhoB-type" evidence="9">
    <location>
        <begin position="124"/>
        <end position="220"/>
    </location>
</feature>
<evidence type="ECO:0000256" key="7">
    <source>
        <dbReference type="PROSITE-ProRule" id="PRU01091"/>
    </source>
</evidence>
<dbReference type="RefSeq" id="WP_177139030.1">
    <property type="nucleotide sequence ID" value="NZ_VYGV01000027.1"/>
</dbReference>
<accession>A0A7Y8H1E4</accession>
<dbReference type="InterPro" id="IPR001867">
    <property type="entry name" value="OmpR/PhoB-type_DNA-bd"/>
</dbReference>
<evidence type="ECO:0000313" key="11">
    <source>
        <dbReference type="Proteomes" id="UP000545507"/>
    </source>
</evidence>
<proteinExistence type="predicted"/>
<dbReference type="Gene3D" id="3.40.50.2300">
    <property type="match status" value="1"/>
</dbReference>
<evidence type="ECO:0000256" key="4">
    <source>
        <dbReference type="ARBA" id="ARBA00023125"/>
    </source>
</evidence>
<keyword evidence="2" id="KW-0902">Two-component regulatory system</keyword>
<dbReference type="AlphaFoldDB" id="A0A7Y8H1E4"/>
<dbReference type="InterPro" id="IPR039420">
    <property type="entry name" value="WalR-like"/>
</dbReference>
<reference evidence="10 11" key="1">
    <citation type="submission" date="2019-09" db="EMBL/GenBank/DDBJ databases">
        <title>Hydrogenophaga aromatica sp. nov., isolated from a para-xylene-degrading enrichment culture.</title>
        <authorList>
            <person name="Tancsics A."/>
            <person name="Banerjee S."/>
        </authorList>
    </citation>
    <scope>NUCLEOTIDE SEQUENCE [LARGE SCALE GENOMIC DNA]</scope>
    <source>
        <strain evidence="10 11">D2P1</strain>
    </source>
</reference>
<dbReference type="Proteomes" id="UP000545507">
    <property type="component" value="Unassembled WGS sequence"/>
</dbReference>
<gene>
    <name evidence="10" type="ORF">F3K02_24555</name>
</gene>
<dbReference type="PROSITE" id="PS51755">
    <property type="entry name" value="OMPR_PHOB"/>
    <property type="match status" value="1"/>
</dbReference>
<dbReference type="InterPro" id="IPR011006">
    <property type="entry name" value="CheY-like_superfamily"/>
</dbReference>
<keyword evidence="3" id="KW-0805">Transcription regulation</keyword>
<dbReference type="PANTHER" id="PTHR48111:SF67">
    <property type="entry name" value="TRANSCRIPTIONAL REGULATORY PROTEIN TCTD"/>
    <property type="match status" value="1"/>
</dbReference>
<keyword evidence="4 7" id="KW-0238">DNA-binding</keyword>
<comment type="caution">
    <text evidence="10">The sequence shown here is derived from an EMBL/GenBank/DDBJ whole genome shotgun (WGS) entry which is preliminary data.</text>
</comment>
<dbReference type="Pfam" id="PF00486">
    <property type="entry name" value="Trans_reg_C"/>
    <property type="match status" value="1"/>
</dbReference>
<dbReference type="GO" id="GO:0006355">
    <property type="term" value="P:regulation of DNA-templated transcription"/>
    <property type="evidence" value="ECO:0007669"/>
    <property type="project" value="InterPro"/>
</dbReference>
<dbReference type="InterPro" id="IPR036388">
    <property type="entry name" value="WH-like_DNA-bd_sf"/>
</dbReference>
<keyword evidence="5" id="KW-0804">Transcription</keyword>
<dbReference type="Pfam" id="PF00072">
    <property type="entry name" value="Response_reg"/>
    <property type="match status" value="1"/>
</dbReference>
<dbReference type="PANTHER" id="PTHR48111">
    <property type="entry name" value="REGULATOR OF RPOS"/>
    <property type="match status" value="1"/>
</dbReference>
<dbReference type="GO" id="GO:0032993">
    <property type="term" value="C:protein-DNA complex"/>
    <property type="evidence" value="ECO:0007669"/>
    <property type="project" value="TreeGrafter"/>
</dbReference>
<dbReference type="InterPro" id="IPR001789">
    <property type="entry name" value="Sig_transdc_resp-reg_receiver"/>
</dbReference>
<dbReference type="PROSITE" id="PS50110">
    <property type="entry name" value="RESPONSE_REGULATORY"/>
    <property type="match status" value="1"/>
</dbReference>
<dbReference type="GO" id="GO:0000976">
    <property type="term" value="F:transcription cis-regulatory region binding"/>
    <property type="evidence" value="ECO:0007669"/>
    <property type="project" value="TreeGrafter"/>
</dbReference>
<dbReference type="EMBL" id="VYGV01000027">
    <property type="protein sequence ID" value="NWF48401.1"/>
    <property type="molecule type" value="Genomic_DNA"/>
</dbReference>
<sequence length="222" mass="25102">MRILLAEDETELGTWLVKALAQNDFQVDWVNDGRLVRRCLKTTRYDALILDLGLPGLGGHDVLADLREADERLPVLILTARDSLMERVTCLHGGADDFLAKPFELSELEARLIALIRRSRGSEHPRFACGPLGYDSATKQFRLQHEPLTLTPREHAVLRALIQHSGEALSKRELVERVFSDEQDVNPEAIEVLVHRLRKRLEASPVRITTLRGMGYLLECPP</sequence>